<dbReference type="OrthoDB" id="1926212at2759"/>
<dbReference type="SMART" id="SM00028">
    <property type="entry name" value="TPR"/>
    <property type="match status" value="5"/>
</dbReference>
<dbReference type="AlphaFoldDB" id="C5LJW9"/>
<dbReference type="PROSITE" id="PS50005">
    <property type="entry name" value="TPR"/>
    <property type="match status" value="1"/>
</dbReference>
<dbReference type="Gene3D" id="1.25.40.10">
    <property type="entry name" value="Tetratricopeptide repeat domain"/>
    <property type="match status" value="1"/>
</dbReference>
<sequence>MAIKIDRYNCEALVNKGNCLFVCNELYRAKELYLEAIGVASYCLEAIYNLGLVCKQACEYNEALIAFTKLQEITKNNCDVLWQLGDIYHKISNYKKAHEYLSLILTQGMARGRPNDPTVLARIGELYEIEGNEVEAYHNYMESYRNWPLDLTVITWLGVYYVKKDLFESAIPLFKRASDISPSEPKWMLMIASCYRRMGNQQKAYNMYEHIYRRFPHNIEPLRYLVSICKDMGNNTAYEQYMKILNKLQHHHNKDEDEQCNRLDKSEENDDETVV</sequence>
<reference evidence="3 4" key="1">
    <citation type="submission" date="2008-07" db="EMBL/GenBank/DDBJ databases">
        <authorList>
            <person name="El-Sayed N."/>
            <person name="Caler E."/>
            <person name="Inman J."/>
            <person name="Amedeo P."/>
            <person name="Hass B."/>
            <person name="Wortman J."/>
        </authorList>
    </citation>
    <scope>NUCLEOTIDE SEQUENCE [LARGE SCALE GENOMIC DNA]</scope>
    <source>
        <strain evidence="4">ATCC 50983 / TXsc</strain>
    </source>
</reference>
<dbReference type="InParanoid" id="C5LJW9"/>
<dbReference type="GO" id="GO:0097546">
    <property type="term" value="C:ciliary base"/>
    <property type="evidence" value="ECO:0007669"/>
    <property type="project" value="TreeGrafter"/>
</dbReference>
<dbReference type="InterPro" id="IPR011990">
    <property type="entry name" value="TPR-like_helical_dom_sf"/>
</dbReference>
<feature type="non-terminal residue" evidence="3">
    <location>
        <position position="275"/>
    </location>
</feature>
<evidence type="ECO:0000313" key="4">
    <source>
        <dbReference type="Proteomes" id="UP000007800"/>
    </source>
</evidence>
<dbReference type="InterPro" id="IPR019734">
    <property type="entry name" value="TPR_rpt"/>
</dbReference>
<dbReference type="GeneID" id="9051550"/>
<organism evidence="4">
    <name type="scientific">Perkinsus marinus (strain ATCC 50983 / TXsc)</name>
    <dbReference type="NCBI Taxonomy" id="423536"/>
    <lineage>
        <taxon>Eukaryota</taxon>
        <taxon>Sar</taxon>
        <taxon>Alveolata</taxon>
        <taxon>Perkinsozoa</taxon>
        <taxon>Perkinsea</taxon>
        <taxon>Perkinsida</taxon>
        <taxon>Perkinsidae</taxon>
        <taxon>Perkinsus</taxon>
    </lineage>
</organism>
<accession>C5LJW9</accession>
<dbReference type="GO" id="GO:0042073">
    <property type="term" value="P:intraciliary transport"/>
    <property type="evidence" value="ECO:0007669"/>
    <property type="project" value="TreeGrafter"/>
</dbReference>
<dbReference type="Pfam" id="PF13174">
    <property type="entry name" value="TPR_6"/>
    <property type="match status" value="1"/>
</dbReference>
<gene>
    <name evidence="3" type="ORF">Pmar_PMAR007275</name>
</gene>
<protein>
    <submittedName>
        <fullName evidence="3">Tetratricopeptide repeat protein 10, tpr10, putative</fullName>
    </submittedName>
</protein>
<keyword evidence="4" id="KW-1185">Reference proteome</keyword>
<feature type="compositionally biased region" description="Basic and acidic residues" evidence="2">
    <location>
        <begin position="255"/>
        <end position="266"/>
    </location>
</feature>
<evidence type="ECO:0000313" key="3">
    <source>
        <dbReference type="EMBL" id="EER02974.1"/>
    </source>
</evidence>
<name>C5LJW9_PERM5</name>
<dbReference type="PANTHER" id="PTHR44117:SF1">
    <property type="entry name" value="INTRAFLAGELLAR TRANSPORT PROTEIN 88 HOMOLOG"/>
    <property type="match status" value="1"/>
</dbReference>
<keyword evidence="1" id="KW-0802">TPR repeat</keyword>
<evidence type="ECO:0000256" key="2">
    <source>
        <dbReference type="SAM" id="MobiDB-lite"/>
    </source>
</evidence>
<proteinExistence type="predicted"/>
<dbReference type="PANTHER" id="PTHR44117">
    <property type="entry name" value="INTRAFLAGELLAR TRANSPORT PROTEIN 88 HOMOLOG"/>
    <property type="match status" value="1"/>
</dbReference>
<dbReference type="GO" id="GO:0019894">
    <property type="term" value="F:kinesin binding"/>
    <property type="evidence" value="ECO:0007669"/>
    <property type="project" value="TreeGrafter"/>
</dbReference>
<dbReference type="GO" id="GO:0036064">
    <property type="term" value="C:ciliary basal body"/>
    <property type="evidence" value="ECO:0007669"/>
    <property type="project" value="TreeGrafter"/>
</dbReference>
<dbReference type="GO" id="GO:1905515">
    <property type="term" value="P:non-motile cilium assembly"/>
    <property type="evidence" value="ECO:0007669"/>
    <property type="project" value="TreeGrafter"/>
</dbReference>
<dbReference type="GO" id="GO:0005814">
    <property type="term" value="C:centriole"/>
    <property type="evidence" value="ECO:0007669"/>
    <property type="project" value="TreeGrafter"/>
</dbReference>
<dbReference type="OMA" id="VSICKEM"/>
<dbReference type="RefSeq" id="XP_002771158.1">
    <property type="nucleotide sequence ID" value="XM_002771112.1"/>
</dbReference>
<dbReference type="SUPFAM" id="SSF48452">
    <property type="entry name" value="TPR-like"/>
    <property type="match status" value="1"/>
</dbReference>
<dbReference type="GO" id="GO:0097730">
    <property type="term" value="C:non-motile cilium"/>
    <property type="evidence" value="ECO:0007669"/>
    <property type="project" value="TreeGrafter"/>
</dbReference>
<dbReference type="EMBL" id="GG682603">
    <property type="protein sequence ID" value="EER02974.1"/>
    <property type="molecule type" value="Genomic_DNA"/>
</dbReference>
<evidence type="ECO:0000256" key="1">
    <source>
        <dbReference type="PROSITE-ProRule" id="PRU00339"/>
    </source>
</evidence>
<feature type="repeat" description="TPR" evidence="1">
    <location>
        <begin position="151"/>
        <end position="184"/>
    </location>
</feature>
<dbReference type="Proteomes" id="UP000007800">
    <property type="component" value="Unassembled WGS sequence"/>
</dbReference>
<feature type="region of interest" description="Disordered" evidence="2">
    <location>
        <begin position="255"/>
        <end position="275"/>
    </location>
</feature>